<evidence type="ECO:0000313" key="5">
    <source>
        <dbReference type="EMBL" id="SAK61726.1"/>
    </source>
</evidence>
<dbReference type="Pfam" id="PF13629">
    <property type="entry name" value="T2SS-T3SS_pil_N"/>
    <property type="match status" value="1"/>
</dbReference>
<protein>
    <submittedName>
        <fullName evidence="5">Type II and III secretion system protein</fullName>
    </submittedName>
</protein>
<dbReference type="GO" id="GO:0015627">
    <property type="term" value="C:type II protein secretion system complex"/>
    <property type="evidence" value="ECO:0007669"/>
    <property type="project" value="TreeGrafter"/>
</dbReference>
<dbReference type="PRINTS" id="PR00811">
    <property type="entry name" value="BCTERIALGSPD"/>
</dbReference>
<dbReference type="InterPro" id="IPR019027">
    <property type="entry name" value="Pilus_biogenesis_CpaD-related"/>
</dbReference>
<feature type="signal peptide" evidence="2">
    <location>
        <begin position="1"/>
        <end position="36"/>
    </location>
</feature>
<reference evidence="6" key="1">
    <citation type="submission" date="2016-01" db="EMBL/GenBank/DDBJ databases">
        <authorList>
            <person name="Peeters Charlotte."/>
        </authorList>
    </citation>
    <scope>NUCLEOTIDE SEQUENCE [LARGE SCALE GENOMIC DNA]</scope>
</reference>
<feature type="chain" id="PRO_5007621072" evidence="2">
    <location>
        <begin position="37"/>
        <end position="620"/>
    </location>
</feature>
<dbReference type="GO" id="GO:0009306">
    <property type="term" value="P:protein secretion"/>
    <property type="evidence" value="ECO:0007669"/>
    <property type="project" value="InterPro"/>
</dbReference>
<keyword evidence="6" id="KW-1185">Reference proteome</keyword>
<dbReference type="Proteomes" id="UP000054624">
    <property type="component" value="Unassembled WGS sequence"/>
</dbReference>
<name>A0A158AW87_9BURK</name>
<proteinExistence type="inferred from homology"/>
<dbReference type="Pfam" id="PF00263">
    <property type="entry name" value="Secretin"/>
    <property type="match status" value="1"/>
</dbReference>
<dbReference type="InterPro" id="IPR032789">
    <property type="entry name" value="T2SS-T3SS_pil_N"/>
</dbReference>
<keyword evidence="2" id="KW-0732">Signal</keyword>
<evidence type="ECO:0000256" key="2">
    <source>
        <dbReference type="SAM" id="SignalP"/>
    </source>
</evidence>
<evidence type="ECO:0000256" key="1">
    <source>
        <dbReference type="RuleBase" id="RU004003"/>
    </source>
</evidence>
<evidence type="ECO:0000259" key="4">
    <source>
        <dbReference type="Pfam" id="PF13629"/>
    </source>
</evidence>
<dbReference type="PANTHER" id="PTHR30332:SF17">
    <property type="entry name" value="TYPE IV PILIATION SYSTEM PROTEIN DR_0774-RELATED"/>
    <property type="match status" value="1"/>
</dbReference>
<dbReference type="PANTHER" id="PTHR30332">
    <property type="entry name" value="PROBABLE GENERAL SECRETION PATHWAY PROTEIN D"/>
    <property type="match status" value="1"/>
</dbReference>
<dbReference type="Pfam" id="PF09476">
    <property type="entry name" value="Pilus_CpaD"/>
    <property type="match status" value="1"/>
</dbReference>
<sequence length="620" mass="65449">MKTQFSSSRTSRRTARVPILPAVACAALATCAAAHAAQPGTMQPYAGATPARATNVARAGMTDTMAQGALVLDAGKGTMLQLNENVVSVFVADPSVADVHVPSPKAVFVLGKKTGTTTLYVLGANNRPLVQRTIVVSRDMITLRAMLAARFPNTNVQVATGQGSLMLTGQASTPADADAIVQAVTPFLADKEVLVNRMTIDRPLQVQLRVRITEVDRNITQQLGINWQAMGNAVGNFYGGIFSGRPIYNLNQPITGANGSVSYPINLPSNNAYSILGAFKTNNVDIRALIDALNQEGLLTVLAEPNLVALSGQTASFLAGGEFPIPVSQTNGAITVEFKQFGVKLDFTPTVLNDRRISLKVRPEVSQIDTTASVTTGGVTVPGLSVRRADTTVELASGQSFAIGGLLQSNTSDVVSQVPGLGSIPVLGKLFSSTNYQNNKTELVIMVTPYLVEPTDPSRLRSPLDSLISPSSDVEYSFRPAPRVSSARQATSIEPVMKHTRLLSLLLAGAFAVAASGCFKPPRNMPNETVIGYDGTSAVPPDCDSLARPSLLTDAGIRRPSMQWGCATYTNLAAQLAHPEDAVHPQTLGPADAAVAASAVRRYETGRVIPLDTSTSRDSK</sequence>
<feature type="domain" description="Pilus formation protein N-terminal" evidence="4">
    <location>
        <begin position="69"/>
        <end position="137"/>
    </location>
</feature>
<feature type="domain" description="Type II/III secretion system secretin-like" evidence="3">
    <location>
        <begin position="292"/>
        <end position="452"/>
    </location>
</feature>
<dbReference type="InterPro" id="IPR001775">
    <property type="entry name" value="GspD/PilQ"/>
</dbReference>
<comment type="similarity">
    <text evidence="1">Belongs to the bacterial secretin family.</text>
</comment>
<dbReference type="EMBL" id="FCOI02000009">
    <property type="protein sequence ID" value="SAK61726.1"/>
    <property type="molecule type" value="Genomic_DNA"/>
</dbReference>
<accession>A0A158AW87</accession>
<dbReference type="AlphaFoldDB" id="A0A158AW87"/>
<dbReference type="STRING" id="1777137.AWB76_03099"/>
<evidence type="ECO:0000259" key="3">
    <source>
        <dbReference type="Pfam" id="PF00263"/>
    </source>
</evidence>
<gene>
    <name evidence="5" type="ORF">AWB76_03099</name>
</gene>
<organism evidence="5 6">
    <name type="scientific">Caballeronia temeraria</name>
    <dbReference type="NCBI Taxonomy" id="1777137"/>
    <lineage>
        <taxon>Bacteria</taxon>
        <taxon>Pseudomonadati</taxon>
        <taxon>Pseudomonadota</taxon>
        <taxon>Betaproteobacteria</taxon>
        <taxon>Burkholderiales</taxon>
        <taxon>Burkholderiaceae</taxon>
        <taxon>Caballeronia</taxon>
    </lineage>
</organism>
<dbReference type="InterPro" id="IPR050810">
    <property type="entry name" value="Bact_Secretion_Sys_Channel"/>
</dbReference>
<dbReference type="InterPro" id="IPR004846">
    <property type="entry name" value="T2SS/T3SS_dom"/>
</dbReference>
<evidence type="ECO:0000313" key="6">
    <source>
        <dbReference type="Proteomes" id="UP000054624"/>
    </source>
</evidence>